<dbReference type="AlphaFoldDB" id="A0A8J5CMN6"/>
<feature type="region of interest" description="Disordered" evidence="1">
    <location>
        <begin position="81"/>
        <end position="101"/>
    </location>
</feature>
<name>A0A8J5CMN6_CHIOP</name>
<accession>A0A8J5CMN6</accession>
<proteinExistence type="predicted"/>
<evidence type="ECO:0000256" key="1">
    <source>
        <dbReference type="SAM" id="MobiDB-lite"/>
    </source>
</evidence>
<reference evidence="2" key="1">
    <citation type="submission" date="2020-07" db="EMBL/GenBank/DDBJ databases">
        <title>The High-quality genome of the commercially important snow crab, Chionoecetes opilio.</title>
        <authorList>
            <person name="Jeong J.-H."/>
            <person name="Ryu S."/>
        </authorList>
    </citation>
    <scope>NUCLEOTIDE SEQUENCE</scope>
    <source>
        <strain evidence="2">MADBK_172401_WGS</strain>
        <tissue evidence="2">Digestive gland</tissue>
    </source>
</reference>
<comment type="caution">
    <text evidence="2">The sequence shown here is derived from an EMBL/GenBank/DDBJ whole genome shotgun (WGS) entry which is preliminary data.</text>
</comment>
<protein>
    <submittedName>
        <fullName evidence="2">Uncharacterized protein</fullName>
    </submittedName>
</protein>
<dbReference type="EMBL" id="JACEEZ010021448">
    <property type="protein sequence ID" value="KAG0713477.1"/>
    <property type="molecule type" value="Genomic_DNA"/>
</dbReference>
<gene>
    <name evidence="2" type="ORF">GWK47_016159</name>
</gene>
<evidence type="ECO:0000313" key="2">
    <source>
        <dbReference type="EMBL" id="KAG0713477.1"/>
    </source>
</evidence>
<dbReference type="Proteomes" id="UP000770661">
    <property type="component" value="Unassembled WGS sequence"/>
</dbReference>
<keyword evidence="3" id="KW-1185">Reference proteome</keyword>
<sequence>MPFDIEQGRYQPSLLSTSWIPGFKGTRSWNLGWTSTVESLESNVIQMVKVYSCEGGGKRSKKNYLRKFVSSEDLHGIIESGPSIRTPGLTESGAAKGMQVI</sequence>
<evidence type="ECO:0000313" key="3">
    <source>
        <dbReference type="Proteomes" id="UP000770661"/>
    </source>
</evidence>
<organism evidence="2 3">
    <name type="scientific">Chionoecetes opilio</name>
    <name type="common">Atlantic snow crab</name>
    <name type="synonym">Cancer opilio</name>
    <dbReference type="NCBI Taxonomy" id="41210"/>
    <lineage>
        <taxon>Eukaryota</taxon>
        <taxon>Metazoa</taxon>
        <taxon>Ecdysozoa</taxon>
        <taxon>Arthropoda</taxon>
        <taxon>Crustacea</taxon>
        <taxon>Multicrustacea</taxon>
        <taxon>Malacostraca</taxon>
        <taxon>Eumalacostraca</taxon>
        <taxon>Eucarida</taxon>
        <taxon>Decapoda</taxon>
        <taxon>Pleocyemata</taxon>
        <taxon>Brachyura</taxon>
        <taxon>Eubrachyura</taxon>
        <taxon>Majoidea</taxon>
        <taxon>Majidae</taxon>
        <taxon>Chionoecetes</taxon>
    </lineage>
</organism>